<name>A0AAD9FSI3_PAPLA</name>
<proteinExistence type="predicted"/>
<comment type="caution">
    <text evidence="2">The sequence shown here is derived from an EMBL/GenBank/DDBJ whole genome shotgun (WGS) entry which is preliminary data.</text>
</comment>
<reference evidence="2" key="1">
    <citation type="submission" date="2023-02" db="EMBL/GenBank/DDBJ databases">
        <title>Identification and recombinant expression of a fungal hydrolase from Papiliotrema laurentii that hydrolyzes apple cutin and clears colloidal polyester polyurethane.</title>
        <authorList>
            <consortium name="DOE Joint Genome Institute"/>
            <person name="Roman V.A."/>
            <person name="Bojanowski C."/>
            <person name="Crable B.R."/>
            <person name="Wagner D.N."/>
            <person name="Hung C.S."/>
            <person name="Nadeau L.J."/>
            <person name="Schratz L."/>
            <person name="Haridas S."/>
            <person name="Pangilinan J."/>
            <person name="Lipzen A."/>
            <person name="Na H."/>
            <person name="Yan M."/>
            <person name="Ng V."/>
            <person name="Grigoriev I.V."/>
            <person name="Spatafora J.W."/>
            <person name="Barlow D."/>
            <person name="Biffinger J."/>
            <person name="Kelley-Loughnane N."/>
            <person name="Varaljay V.A."/>
            <person name="Crookes-Goodson W.J."/>
        </authorList>
    </citation>
    <scope>NUCLEOTIDE SEQUENCE</scope>
    <source>
        <strain evidence="2">5307AH</strain>
    </source>
</reference>
<dbReference type="AlphaFoldDB" id="A0AAD9FSI3"/>
<keyword evidence="1" id="KW-0472">Membrane</keyword>
<organism evidence="2 3">
    <name type="scientific">Papiliotrema laurentii</name>
    <name type="common">Cryptococcus laurentii</name>
    <dbReference type="NCBI Taxonomy" id="5418"/>
    <lineage>
        <taxon>Eukaryota</taxon>
        <taxon>Fungi</taxon>
        <taxon>Dikarya</taxon>
        <taxon>Basidiomycota</taxon>
        <taxon>Agaricomycotina</taxon>
        <taxon>Tremellomycetes</taxon>
        <taxon>Tremellales</taxon>
        <taxon>Rhynchogastremaceae</taxon>
        <taxon>Papiliotrema</taxon>
    </lineage>
</organism>
<accession>A0AAD9FSI3</accession>
<protein>
    <submittedName>
        <fullName evidence="2">Uncharacterized protein</fullName>
    </submittedName>
</protein>
<sequence>MFSTATLRAPLSRAGLRATTSPLTARSTQMMHKRFAQLDNRGGKPKLIFRIGLKDVPVELYPMAFVVAAGCCGGLFAIGRHFWLDGLRTGPSGKSLTE</sequence>
<evidence type="ECO:0000313" key="2">
    <source>
        <dbReference type="EMBL" id="KAK1925454.1"/>
    </source>
</evidence>
<keyword evidence="3" id="KW-1185">Reference proteome</keyword>
<dbReference type="Proteomes" id="UP001182556">
    <property type="component" value="Unassembled WGS sequence"/>
</dbReference>
<dbReference type="EMBL" id="JAODAN010000003">
    <property type="protein sequence ID" value="KAK1925454.1"/>
    <property type="molecule type" value="Genomic_DNA"/>
</dbReference>
<feature type="transmembrane region" description="Helical" evidence="1">
    <location>
        <begin position="60"/>
        <end position="78"/>
    </location>
</feature>
<keyword evidence="1" id="KW-0812">Transmembrane</keyword>
<gene>
    <name evidence="2" type="ORF">DB88DRAFT_509117</name>
</gene>
<keyword evidence="1" id="KW-1133">Transmembrane helix</keyword>
<evidence type="ECO:0000256" key="1">
    <source>
        <dbReference type="SAM" id="Phobius"/>
    </source>
</evidence>
<evidence type="ECO:0000313" key="3">
    <source>
        <dbReference type="Proteomes" id="UP001182556"/>
    </source>
</evidence>